<proteinExistence type="predicted"/>
<dbReference type="EMBL" id="KD176913">
    <property type="protein sequence ID" value="EMS54884.1"/>
    <property type="molecule type" value="Genomic_DNA"/>
</dbReference>
<protein>
    <submittedName>
        <fullName evidence="1">Uncharacterized protein</fullName>
    </submittedName>
</protein>
<organism evidence="1">
    <name type="scientific">Triticum urartu</name>
    <name type="common">Red wild einkorn</name>
    <name type="synonym">Crithodium urartu</name>
    <dbReference type="NCBI Taxonomy" id="4572"/>
    <lineage>
        <taxon>Eukaryota</taxon>
        <taxon>Viridiplantae</taxon>
        <taxon>Streptophyta</taxon>
        <taxon>Embryophyta</taxon>
        <taxon>Tracheophyta</taxon>
        <taxon>Spermatophyta</taxon>
        <taxon>Magnoliopsida</taxon>
        <taxon>Liliopsida</taxon>
        <taxon>Poales</taxon>
        <taxon>Poaceae</taxon>
        <taxon>BOP clade</taxon>
        <taxon>Pooideae</taxon>
        <taxon>Triticodae</taxon>
        <taxon>Triticeae</taxon>
        <taxon>Triticinae</taxon>
        <taxon>Triticum</taxon>
    </lineage>
</organism>
<gene>
    <name evidence="1" type="ORF">TRIUR3_35051</name>
</gene>
<dbReference type="PANTHER" id="PTHR32444:SF118">
    <property type="entry name" value="OS09G0551150 PROTEIN"/>
    <property type="match status" value="1"/>
</dbReference>
<reference evidence="1" key="1">
    <citation type="journal article" date="2013" name="Nature">
        <title>Draft genome of the wheat A-genome progenitor Triticum urartu.</title>
        <authorList>
            <person name="Ling H.Q."/>
            <person name="Zhao S."/>
            <person name="Liu D."/>
            <person name="Wang J."/>
            <person name="Sun H."/>
            <person name="Zhang C."/>
            <person name="Fan H."/>
            <person name="Li D."/>
            <person name="Dong L."/>
            <person name="Tao Y."/>
            <person name="Gao C."/>
            <person name="Wu H."/>
            <person name="Li Y."/>
            <person name="Cui Y."/>
            <person name="Guo X."/>
            <person name="Zheng S."/>
            <person name="Wang B."/>
            <person name="Yu K."/>
            <person name="Liang Q."/>
            <person name="Yang W."/>
            <person name="Lou X."/>
            <person name="Chen J."/>
            <person name="Feng M."/>
            <person name="Jian J."/>
            <person name="Zhang X."/>
            <person name="Luo G."/>
            <person name="Jiang Y."/>
            <person name="Liu J."/>
            <person name="Wang Z."/>
            <person name="Sha Y."/>
            <person name="Zhang B."/>
            <person name="Wu H."/>
            <person name="Tang D."/>
            <person name="Shen Q."/>
            <person name="Xue P."/>
            <person name="Zou S."/>
            <person name="Wang X."/>
            <person name="Liu X."/>
            <person name="Wang F."/>
            <person name="Yang Y."/>
            <person name="An X."/>
            <person name="Dong Z."/>
            <person name="Zhang K."/>
            <person name="Zhang X."/>
            <person name="Luo M.C."/>
            <person name="Dvorak J."/>
            <person name="Tong Y."/>
            <person name="Wang J."/>
            <person name="Yang H."/>
            <person name="Li Z."/>
            <person name="Wang D."/>
            <person name="Zhang A."/>
            <person name="Wang J."/>
        </authorList>
    </citation>
    <scope>NUCLEOTIDE SEQUENCE</scope>
</reference>
<dbReference type="PANTHER" id="PTHR32444">
    <property type="entry name" value="BULB-TYPE LECTIN DOMAIN-CONTAINING PROTEIN"/>
    <property type="match status" value="1"/>
</dbReference>
<accession>M8A384</accession>
<sequence>MKIGINYRTRTTTKRLLSWRGPSDPSWGRFSYGSDTNRSFQTFLWDGEHPVSRAAPWTGYLVMSLRQQLLGATNSSDLIIYLAYVNNDNEAYVTYSLSDGAPRTRMVLTYYGYLVTSQRRYQQVEALNTTAIILYLAVINNDDEVYPVF</sequence>
<evidence type="ECO:0000313" key="1">
    <source>
        <dbReference type="EMBL" id="EMS54884.1"/>
    </source>
</evidence>
<dbReference type="AlphaFoldDB" id="M8A384"/>
<name>M8A384_TRIUA</name>
<dbReference type="STRING" id="4572.M8A384"/>
<dbReference type="OMA" id="TSQRRYQ"/>